<dbReference type="InterPro" id="IPR004320">
    <property type="entry name" value="BPS1_pln"/>
</dbReference>
<keyword evidence="1" id="KW-0175">Coiled coil</keyword>
<evidence type="ECO:0000256" key="1">
    <source>
        <dbReference type="SAM" id="Coils"/>
    </source>
</evidence>
<accession>A0ABM4VX49</accession>
<name>A0ABM4VX49_COFAR</name>
<dbReference type="PANTHER" id="PTHR33070:SF7">
    <property type="entry name" value="RX N-TERMINAL DOMAIN-CONTAINING PROTEIN"/>
    <property type="match status" value="1"/>
</dbReference>
<keyword evidence="2" id="KW-1185">Reference proteome</keyword>
<dbReference type="GeneID" id="140015431"/>
<dbReference type="Proteomes" id="UP001652660">
    <property type="component" value="Chromosome 10e"/>
</dbReference>
<feature type="coiled-coil region" evidence="1">
    <location>
        <begin position="203"/>
        <end position="230"/>
    </location>
</feature>
<protein>
    <submittedName>
        <fullName evidence="3">Uncharacterized protein</fullName>
    </submittedName>
</protein>
<organism evidence="2 3">
    <name type="scientific">Coffea arabica</name>
    <name type="common">Arabian coffee</name>
    <dbReference type="NCBI Taxonomy" id="13443"/>
    <lineage>
        <taxon>Eukaryota</taxon>
        <taxon>Viridiplantae</taxon>
        <taxon>Streptophyta</taxon>
        <taxon>Embryophyta</taxon>
        <taxon>Tracheophyta</taxon>
        <taxon>Spermatophyta</taxon>
        <taxon>Magnoliopsida</taxon>
        <taxon>eudicotyledons</taxon>
        <taxon>Gunneridae</taxon>
        <taxon>Pentapetalae</taxon>
        <taxon>asterids</taxon>
        <taxon>lamiids</taxon>
        <taxon>Gentianales</taxon>
        <taxon>Rubiaceae</taxon>
        <taxon>Ixoroideae</taxon>
        <taxon>Gardenieae complex</taxon>
        <taxon>Bertiereae - Coffeeae clade</taxon>
        <taxon>Coffeeae</taxon>
        <taxon>Coffea</taxon>
    </lineage>
</organism>
<evidence type="ECO:0000313" key="3">
    <source>
        <dbReference type="RefSeq" id="XP_071924109.1"/>
    </source>
</evidence>
<dbReference type="RefSeq" id="XP_071924109.1">
    <property type="nucleotide sequence ID" value="XM_072068008.1"/>
</dbReference>
<sequence length="245" mass="27534">MARLNFLALRDLHDSANDSLHSPITIRAIAGHKQEKWVHEVSEASLRMLETCGNTRDVLLFAKDHLHDLQSAFRRRVGIADSSAAGAANNFSGYSRERKKLKKAMLRRLHSLKEMKNKCIRSSSSSSSSPDVSSPLNQNLVAVVNVLRQVRMATMAIAESLMSLVSMPNAKPHSKSNRGFFEARLSRVDSLSSWWENCDTSMLQEASKRMQAVEMAIDDLEEELNCIFKRLIQTRVSLLNILTAH</sequence>
<gene>
    <name evidence="3" type="primary">LOC140015431</name>
</gene>
<proteinExistence type="predicted"/>
<reference evidence="3" key="1">
    <citation type="submission" date="2025-08" db="UniProtKB">
        <authorList>
            <consortium name="RefSeq"/>
        </authorList>
    </citation>
    <scope>IDENTIFICATION</scope>
    <source>
        <tissue evidence="3">Leaves</tissue>
    </source>
</reference>
<evidence type="ECO:0000313" key="2">
    <source>
        <dbReference type="Proteomes" id="UP001652660"/>
    </source>
</evidence>
<dbReference type="PANTHER" id="PTHR33070">
    <property type="entry name" value="OS06G0725500 PROTEIN"/>
    <property type="match status" value="1"/>
</dbReference>
<dbReference type="Pfam" id="PF03087">
    <property type="entry name" value="BPS1"/>
    <property type="match status" value="1"/>
</dbReference>